<dbReference type="EC" id="3.2.1.14" evidence="2"/>
<proteinExistence type="predicted"/>
<keyword evidence="2" id="KW-0326">Glycosidase</keyword>
<feature type="compositionally biased region" description="Basic residues" evidence="1">
    <location>
        <begin position="49"/>
        <end position="64"/>
    </location>
</feature>
<feature type="region of interest" description="Disordered" evidence="1">
    <location>
        <begin position="1"/>
        <end position="203"/>
    </location>
</feature>
<dbReference type="AlphaFoldDB" id="A0A6J4J9J8"/>
<feature type="region of interest" description="Disordered" evidence="1">
    <location>
        <begin position="216"/>
        <end position="357"/>
    </location>
</feature>
<feature type="region of interest" description="Disordered" evidence="1">
    <location>
        <begin position="396"/>
        <end position="497"/>
    </location>
</feature>
<sequence>EVCQGSARGRRGGGGRRGRPARHRLGRGRGAGEQPRFRERHGRLDVHRGDRHRHPGPVRRPRAGRHADVDHRRVRADGPGPGRRRLHADGLGPRRVRLPRRVRDRRRRREHLDARHRVGVRAADRPVHRRVRAGADPGPRLVRPGHLPRRRRLAVRAGRRPGPHGPPDGVPDTAAHHGAPHDAAPHDAPAHDHAARERDAAGAHAHRLLAQLRQRLGGAATARRAPHVRRRRGVLRRGDRHAGGRAVRGRPGAGQRARRLHRRGPGRRRGRAARPGRHGDPVGRRRAGPGGGDRRGQRVGVRDVGAGGDGPVRLRRRRHRPGERPERHLHGPGAAAAAERGRRPAHHHDGPADDRHAVPRRLVLRAGTVHQGHPHHRPHAVLQLRHHARLRRPGVRAGHRRLPHRPGLHPAGERPAPGPGLARPAGVAPGGRRRVRRPVGGQPGADLPGPGHRLRQLPAAAHLPGPARGDDLVGQLGPGPGVRLRGRGRRPARPAAL</sequence>
<reference evidence="2" key="1">
    <citation type="submission" date="2020-02" db="EMBL/GenBank/DDBJ databases">
        <authorList>
            <person name="Meier V. D."/>
        </authorList>
    </citation>
    <scope>NUCLEOTIDE SEQUENCE</scope>
    <source>
        <strain evidence="2">AVDCRST_MAG41</strain>
    </source>
</reference>
<keyword evidence="2" id="KW-0378">Hydrolase</keyword>
<feature type="compositionally biased region" description="Basic and acidic residues" evidence="1">
    <location>
        <begin position="339"/>
        <end position="357"/>
    </location>
</feature>
<feature type="compositionally biased region" description="Basic residues" evidence="1">
    <location>
        <begin position="484"/>
        <end position="497"/>
    </location>
</feature>
<feature type="compositionally biased region" description="Basic residues" evidence="1">
    <location>
        <begin position="146"/>
        <end position="162"/>
    </location>
</feature>
<organism evidence="2">
    <name type="scientific">uncultured Mycobacteriales bacterium</name>
    <dbReference type="NCBI Taxonomy" id="581187"/>
    <lineage>
        <taxon>Bacteria</taxon>
        <taxon>Bacillati</taxon>
        <taxon>Actinomycetota</taxon>
        <taxon>Actinomycetes</taxon>
        <taxon>Mycobacteriales</taxon>
        <taxon>environmental samples</taxon>
    </lineage>
</organism>
<evidence type="ECO:0000313" key="2">
    <source>
        <dbReference type="EMBL" id="CAA9271629.1"/>
    </source>
</evidence>
<protein>
    <submittedName>
        <fullName evidence="2">GH18 / CBM16</fullName>
        <ecNumber evidence="2">3.2.1.14</ecNumber>
    </submittedName>
</protein>
<feature type="compositionally biased region" description="Basic residues" evidence="1">
    <location>
        <begin position="8"/>
        <end position="27"/>
    </location>
</feature>
<dbReference type="GO" id="GO:0008843">
    <property type="term" value="F:endochitinase activity"/>
    <property type="evidence" value="ECO:0007669"/>
    <property type="project" value="UniProtKB-EC"/>
</dbReference>
<gene>
    <name evidence="2" type="ORF">AVDCRST_MAG41-2981</name>
</gene>
<feature type="compositionally biased region" description="Basic and acidic residues" evidence="1">
    <location>
        <begin position="179"/>
        <end position="201"/>
    </location>
</feature>
<feature type="compositionally biased region" description="Basic residues" evidence="1">
    <location>
        <begin position="396"/>
        <end position="407"/>
    </location>
</feature>
<feature type="compositionally biased region" description="Basic residues" evidence="1">
    <location>
        <begin position="256"/>
        <end position="276"/>
    </location>
</feature>
<feature type="non-terminal residue" evidence="2">
    <location>
        <position position="497"/>
    </location>
</feature>
<feature type="compositionally biased region" description="Basic and acidic residues" evidence="1">
    <location>
        <begin position="110"/>
        <end position="126"/>
    </location>
</feature>
<feature type="compositionally biased region" description="Low complexity" evidence="1">
    <location>
        <begin position="413"/>
        <end position="427"/>
    </location>
</feature>
<feature type="compositionally biased region" description="Basic residues" evidence="1">
    <location>
        <begin position="94"/>
        <end position="109"/>
    </location>
</feature>
<feature type="non-terminal residue" evidence="2">
    <location>
        <position position="1"/>
    </location>
</feature>
<evidence type="ECO:0000256" key="1">
    <source>
        <dbReference type="SAM" id="MobiDB-lite"/>
    </source>
</evidence>
<name>A0A6J4J9J8_9ACTN</name>
<accession>A0A6J4J9J8</accession>
<feature type="compositionally biased region" description="Basic residues" evidence="1">
    <location>
        <begin position="224"/>
        <end position="235"/>
    </location>
</feature>
<dbReference type="EMBL" id="CADCTP010000269">
    <property type="protein sequence ID" value="CAA9271629.1"/>
    <property type="molecule type" value="Genomic_DNA"/>
</dbReference>